<dbReference type="Gene3D" id="1.10.8.60">
    <property type="match status" value="1"/>
</dbReference>
<dbReference type="InterPro" id="IPR055199">
    <property type="entry name" value="Hda_lid"/>
</dbReference>
<dbReference type="Proteomes" id="UP000199600">
    <property type="component" value="Unassembled WGS sequence"/>
</dbReference>
<evidence type="ECO:0000259" key="1">
    <source>
        <dbReference type="Pfam" id="PF00308"/>
    </source>
</evidence>
<dbReference type="InterPro" id="IPR013317">
    <property type="entry name" value="DnaA_dom"/>
</dbReference>
<dbReference type="InterPro" id="IPR017788">
    <property type="entry name" value="Hda"/>
</dbReference>
<dbReference type="Gene3D" id="3.40.50.300">
    <property type="entry name" value="P-loop containing nucleotide triphosphate hydrolases"/>
    <property type="match status" value="1"/>
</dbReference>
<reference evidence="3 4" key="1">
    <citation type="submission" date="2016-06" db="EMBL/GenBank/DDBJ databases">
        <authorList>
            <person name="Kjaerup R.B."/>
            <person name="Dalgaard T.S."/>
            <person name="Juul-Madsen H.R."/>
        </authorList>
    </citation>
    <scope>NUCLEOTIDE SEQUENCE [LARGE SCALE GENOMIC DNA]</scope>
    <source>
        <strain evidence="3">2</strain>
    </source>
</reference>
<dbReference type="AlphaFoldDB" id="A0A1A8XFF4"/>
<name>A0A1A8XFF4_9RHOO</name>
<dbReference type="Pfam" id="PF22688">
    <property type="entry name" value="Hda_lid"/>
    <property type="match status" value="1"/>
</dbReference>
<feature type="domain" description="Chromosomal replication initiator protein DnaA ATPAse" evidence="1">
    <location>
        <begin position="45"/>
        <end position="177"/>
    </location>
</feature>
<accession>A0A1A8XFF4</accession>
<dbReference type="Pfam" id="PF00308">
    <property type="entry name" value="Bac_DnaA"/>
    <property type="match status" value="1"/>
</dbReference>
<feature type="domain" description="Hda lid" evidence="2">
    <location>
        <begin position="185"/>
        <end position="249"/>
    </location>
</feature>
<proteinExistence type="predicted"/>
<dbReference type="GO" id="GO:0006270">
    <property type="term" value="P:DNA replication initiation"/>
    <property type="evidence" value="ECO:0007669"/>
    <property type="project" value="TreeGrafter"/>
</dbReference>
<dbReference type="PANTHER" id="PTHR30050">
    <property type="entry name" value="CHROMOSOMAL REPLICATION INITIATOR PROTEIN DNAA"/>
    <property type="match status" value="1"/>
</dbReference>
<evidence type="ECO:0000313" key="3">
    <source>
        <dbReference type="EMBL" id="SBT03900.1"/>
    </source>
</evidence>
<dbReference type="InterPro" id="IPR027417">
    <property type="entry name" value="P-loop_NTPase"/>
</dbReference>
<dbReference type="GO" id="GO:0005886">
    <property type="term" value="C:plasma membrane"/>
    <property type="evidence" value="ECO:0007669"/>
    <property type="project" value="TreeGrafter"/>
</dbReference>
<dbReference type="GO" id="GO:0003688">
    <property type="term" value="F:DNA replication origin binding"/>
    <property type="evidence" value="ECO:0007669"/>
    <property type="project" value="TreeGrafter"/>
</dbReference>
<keyword evidence="4" id="KW-1185">Reference proteome</keyword>
<dbReference type="PANTHER" id="PTHR30050:SF5">
    <property type="entry name" value="DNAA REGULATORY INACTIVATOR HDA"/>
    <property type="match status" value="1"/>
</dbReference>
<gene>
    <name evidence="3" type="ORF">PROAA_1120015</name>
</gene>
<organism evidence="3 4">
    <name type="scientific">Candidatus Propionivibrio aalborgensis</name>
    <dbReference type="NCBI Taxonomy" id="1860101"/>
    <lineage>
        <taxon>Bacteria</taxon>
        <taxon>Pseudomonadati</taxon>
        <taxon>Pseudomonadota</taxon>
        <taxon>Betaproteobacteria</taxon>
        <taxon>Rhodocyclales</taxon>
        <taxon>Rhodocyclaceae</taxon>
        <taxon>Propionivibrio</taxon>
    </lineage>
</organism>
<dbReference type="GO" id="GO:0032297">
    <property type="term" value="P:negative regulation of DNA-templated DNA replication initiation"/>
    <property type="evidence" value="ECO:0007669"/>
    <property type="project" value="InterPro"/>
</dbReference>
<dbReference type="NCBIfam" id="TIGR03420">
    <property type="entry name" value="DnaA_homol_Hda"/>
    <property type="match status" value="1"/>
</dbReference>
<dbReference type="SUPFAM" id="SSF52540">
    <property type="entry name" value="P-loop containing nucleoside triphosphate hydrolases"/>
    <property type="match status" value="1"/>
</dbReference>
<sequence length="259" mass="28421">MRDSISKGRNFIRISLSRAASTAACSTFPMRQLILDLLPEASPRLDNFVAGGNVEMLTGLAAWLAPDSSEASLFLWGEKGSGKTHLLHACEAEYSDASTDPDLTRMARAGEDSMSDARFLYAVDNVEMLSETGQIALFNLFNRLPASGRRLITTASQPPLKLSLREDLRTRLGSGLIYRLHALSDGEKKVALATQAEARGLRLPQDALDYLLARAPRDMRSLAALLAALDRYSLEQKRAITVPLLREVLEFENLSEAKA</sequence>
<evidence type="ECO:0000313" key="4">
    <source>
        <dbReference type="Proteomes" id="UP000199600"/>
    </source>
</evidence>
<dbReference type="EMBL" id="FLQY01000016">
    <property type="protein sequence ID" value="SBT03900.1"/>
    <property type="molecule type" value="Genomic_DNA"/>
</dbReference>
<evidence type="ECO:0000259" key="2">
    <source>
        <dbReference type="Pfam" id="PF22688"/>
    </source>
</evidence>
<protein>
    <submittedName>
        <fullName evidence="3">DnaA regulatory inactivator Hda</fullName>
    </submittedName>
</protein>